<evidence type="ECO:0000256" key="2">
    <source>
        <dbReference type="ARBA" id="ARBA00005346"/>
    </source>
</evidence>
<dbReference type="InterPro" id="IPR050586">
    <property type="entry name" value="CPA3_Na-H_Antiporter_D"/>
</dbReference>
<dbReference type="GO" id="GO:0005886">
    <property type="term" value="C:plasma membrane"/>
    <property type="evidence" value="ECO:0007669"/>
    <property type="project" value="UniProtKB-SubCell"/>
</dbReference>
<dbReference type="EMBL" id="VGIR01000065">
    <property type="protein sequence ID" value="MBM3332182.1"/>
    <property type="molecule type" value="Genomic_DNA"/>
</dbReference>
<comment type="similarity">
    <text evidence="2">Belongs to the CPA3 antiporters (TC 2.A.63) subunit D family.</text>
</comment>
<keyword evidence="5 8" id="KW-1133">Transmembrane helix</keyword>
<feature type="transmembrane region" description="Helical" evidence="8">
    <location>
        <begin position="318"/>
        <end position="339"/>
    </location>
</feature>
<dbReference type="PRINTS" id="PR01434">
    <property type="entry name" value="NADHDHGNASE5"/>
</dbReference>
<name>A0A937XFI6_UNCW3</name>
<evidence type="ECO:0000256" key="7">
    <source>
        <dbReference type="RuleBase" id="RU000320"/>
    </source>
</evidence>
<sequence length="501" mass="53417">MDASILPLFVVIPMATAFLIPLFAKLWQRSSDLIANAAGAALLGISVYGSVRLFGASPALIYRMGGWASTLGITLVYDHLTALAVLAVNAVGLAALLFSVRYLDHYTGRWKFFSLFMLVLAGLNGVAITGDMFNLFVFIEISAVSSYALVAFGTDFDELEAGFKYMVIGEIGGTAILLAIALLYAKASTLNMAVVSQVMAGFGRTPLFWLIVAIFLVGFAVKMAMVPFHAWLPDAHPSAPAPVSALLSGVFIKVLGVYAMCRVMFNVFGLSRDNAPTFFNLLIGFGVLSIVAGGLLAYAQKDYKRLLAYSSVSQIGYILIGLGLGNFWGIVGALFHLLAHAVGKSLLFLTAGSVEHATGTRDLDKLSGLEKSMPVTTWSHLFGSLSLAGLPPFAGFFSKLFIIVGALSARMYWLAILAALFSTVTLGYLVNVVNRAFFTHRDRESTPAREVPATMLIAMLGLVVLTLALGIGFKPVLDRLVGPAANVLLQGIGYAQGVLGR</sequence>
<dbReference type="AlphaFoldDB" id="A0A937XFI6"/>
<evidence type="ECO:0000313" key="12">
    <source>
        <dbReference type="Proteomes" id="UP000779900"/>
    </source>
</evidence>
<evidence type="ECO:0000256" key="4">
    <source>
        <dbReference type="ARBA" id="ARBA00022692"/>
    </source>
</evidence>
<evidence type="ECO:0000256" key="5">
    <source>
        <dbReference type="ARBA" id="ARBA00022989"/>
    </source>
</evidence>
<keyword evidence="4 7" id="KW-0812">Transmembrane</keyword>
<feature type="transmembrane region" description="Helical" evidence="8">
    <location>
        <begin position="277"/>
        <end position="298"/>
    </location>
</feature>
<dbReference type="PANTHER" id="PTHR42703">
    <property type="entry name" value="NADH DEHYDROGENASE"/>
    <property type="match status" value="1"/>
</dbReference>
<gene>
    <name evidence="11" type="ORF">FJY68_10115</name>
</gene>
<feature type="transmembrane region" description="Helical" evidence="8">
    <location>
        <begin position="244"/>
        <end position="265"/>
    </location>
</feature>
<feature type="transmembrane region" description="Helical" evidence="8">
    <location>
        <begin position="411"/>
        <end position="433"/>
    </location>
</feature>
<dbReference type="Pfam" id="PF00662">
    <property type="entry name" value="Proton_antipo_N"/>
    <property type="match status" value="1"/>
</dbReference>
<dbReference type="Pfam" id="PF00361">
    <property type="entry name" value="Proton_antipo_M"/>
    <property type="match status" value="1"/>
</dbReference>
<proteinExistence type="inferred from homology"/>
<evidence type="ECO:0000256" key="1">
    <source>
        <dbReference type="ARBA" id="ARBA00004651"/>
    </source>
</evidence>
<evidence type="ECO:0000256" key="8">
    <source>
        <dbReference type="SAM" id="Phobius"/>
    </source>
</evidence>
<keyword evidence="6 8" id="KW-0472">Membrane</keyword>
<protein>
    <submittedName>
        <fullName evidence="11">NADH/ubiquinone/plastoquinone (Complex I)</fullName>
    </submittedName>
</protein>
<dbReference type="Proteomes" id="UP000779900">
    <property type="component" value="Unassembled WGS sequence"/>
</dbReference>
<feature type="transmembrane region" description="Helical" evidence="8">
    <location>
        <begin position="453"/>
        <end position="473"/>
    </location>
</feature>
<feature type="transmembrane region" description="Helical" evidence="8">
    <location>
        <begin position="381"/>
        <end position="404"/>
    </location>
</feature>
<evidence type="ECO:0000313" key="11">
    <source>
        <dbReference type="EMBL" id="MBM3332182.1"/>
    </source>
</evidence>
<keyword evidence="3" id="KW-1003">Cell membrane</keyword>
<comment type="subcellular location">
    <subcellularLocation>
        <location evidence="1">Cell membrane</location>
        <topology evidence="1">Multi-pass membrane protein</topology>
    </subcellularLocation>
    <subcellularLocation>
        <location evidence="7">Membrane</location>
        <topology evidence="7">Multi-pass membrane protein</topology>
    </subcellularLocation>
</comment>
<feature type="domain" description="NADH-Ubiquinone oxidoreductase (complex I) chain 5 N-terminal" evidence="10">
    <location>
        <begin position="71"/>
        <end position="113"/>
    </location>
</feature>
<feature type="transmembrane region" description="Helical" evidence="8">
    <location>
        <begin position="165"/>
        <end position="187"/>
    </location>
</feature>
<comment type="caution">
    <text evidence="11">The sequence shown here is derived from an EMBL/GenBank/DDBJ whole genome shotgun (WGS) entry which is preliminary data.</text>
</comment>
<feature type="transmembrane region" description="Helical" evidence="8">
    <location>
        <begin position="33"/>
        <end position="55"/>
    </location>
</feature>
<organism evidence="11 12">
    <name type="scientific">candidate division WOR-3 bacterium</name>
    <dbReference type="NCBI Taxonomy" id="2052148"/>
    <lineage>
        <taxon>Bacteria</taxon>
        <taxon>Bacteria division WOR-3</taxon>
    </lineage>
</organism>
<accession>A0A937XFI6</accession>
<evidence type="ECO:0000259" key="9">
    <source>
        <dbReference type="Pfam" id="PF00361"/>
    </source>
</evidence>
<feature type="transmembrane region" description="Helical" evidence="8">
    <location>
        <begin position="6"/>
        <end position="26"/>
    </location>
</feature>
<feature type="transmembrane region" description="Helical" evidence="8">
    <location>
        <begin position="110"/>
        <end position="129"/>
    </location>
</feature>
<feature type="domain" description="NADH:quinone oxidoreductase/Mrp antiporter transmembrane" evidence="9">
    <location>
        <begin position="130"/>
        <end position="419"/>
    </location>
</feature>
<dbReference type="InterPro" id="IPR001516">
    <property type="entry name" value="Proton_antipo_N"/>
</dbReference>
<feature type="transmembrane region" description="Helical" evidence="8">
    <location>
        <begin position="75"/>
        <end position="98"/>
    </location>
</feature>
<dbReference type="PANTHER" id="PTHR42703:SF1">
    <property type="entry name" value="NA(+)_H(+) ANTIPORTER SUBUNIT D1"/>
    <property type="match status" value="1"/>
</dbReference>
<evidence type="ECO:0000256" key="6">
    <source>
        <dbReference type="ARBA" id="ARBA00023136"/>
    </source>
</evidence>
<evidence type="ECO:0000256" key="3">
    <source>
        <dbReference type="ARBA" id="ARBA00022475"/>
    </source>
</evidence>
<feature type="transmembrane region" description="Helical" evidence="8">
    <location>
        <begin position="207"/>
        <end position="232"/>
    </location>
</feature>
<evidence type="ECO:0000259" key="10">
    <source>
        <dbReference type="Pfam" id="PF00662"/>
    </source>
</evidence>
<reference evidence="11" key="1">
    <citation type="submission" date="2019-03" db="EMBL/GenBank/DDBJ databases">
        <title>Lake Tanganyika Metagenome-Assembled Genomes (MAGs).</title>
        <authorList>
            <person name="Tran P."/>
        </authorList>
    </citation>
    <scope>NUCLEOTIDE SEQUENCE</scope>
    <source>
        <strain evidence="11">K_DeepCast_150m_m2_040</strain>
    </source>
</reference>
<dbReference type="InterPro" id="IPR001750">
    <property type="entry name" value="ND/Mrp_TM"/>
</dbReference>